<protein>
    <submittedName>
        <fullName evidence="1">Uncharacterized protein</fullName>
    </submittedName>
</protein>
<reference evidence="1" key="1">
    <citation type="journal article" date="2021" name="Proc. Natl. Acad. Sci. U.S.A.">
        <title>A Catalog of Tens of Thousands of Viruses from Human Metagenomes Reveals Hidden Associations with Chronic Diseases.</title>
        <authorList>
            <person name="Tisza M.J."/>
            <person name="Buck C.B."/>
        </authorList>
    </citation>
    <scope>NUCLEOTIDE SEQUENCE</scope>
    <source>
        <strain evidence="1">CtnhN1</strain>
    </source>
</reference>
<name>A0A8S5LKI5_9CAUD</name>
<accession>A0A8S5LKI5</accession>
<evidence type="ECO:0000313" key="1">
    <source>
        <dbReference type="EMBL" id="DAD70449.1"/>
    </source>
</evidence>
<dbReference type="EMBL" id="BK015865">
    <property type="protein sequence ID" value="DAD70449.1"/>
    <property type="molecule type" value="Genomic_DNA"/>
</dbReference>
<sequence length="40" mass="4730">MYDRLLALGFTEQMAMDILTLFPDPDELKTYVYFAELFHA</sequence>
<organism evidence="1">
    <name type="scientific">Siphoviridae sp. ctnhN1</name>
    <dbReference type="NCBI Taxonomy" id="2827589"/>
    <lineage>
        <taxon>Viruses</taxon>
        <taxon>Duplodnaviria</taxon>
        <taxon>Heunggongvirae</taxon>
        <taxon>Uroviricota</taxon>
        <taxon>Caudoviricetes</taxon>
    </lineage>
</organism>
<proteinExistence type="predicted"/>